<feature type="region of interest" description="Disordered" evidence="1">
    <location>
        <begin position="1"/>
        <end position="58"/>
    </location>
</feature>
<dbReference type="Proteomes" id="UP001318860">
    <property type="component" value="Unassembled WGS sequence"/>
</dbReference>
<gene>
    <name evidence="2" type="ORF">DH2020_015407</name>
</gene>
<comment type="caution">
    <text evidence="2">The sequence shown here is derived from an EMBL/GenBank/DDBJ whole genome shotgun (WGS) entry which is preliminary data.</text>
</comment>
<reference evidence="2 3" key="1">
    <citation type="journal article" date="2021" name="Comput. Struct. Biotechnol. J.">
        <title>De novo genome assembly of the potent medicinal plant Rehmannia glutinosa using nanopore technology.</title>
        <authorList>
            <person name="Ma L."/>
            <person name="Dong C."/>
            <person name="Song C."/>
            <person name="Wang X."/>
            <person name="Zheng X."/>
            <person name="Niu Y."/>
            <person name="Chen S."/>
            <person name="Feng W."/>
        </authorList>
    </citation>
    <scope>NUCLEOTIDE SEQUENCE [LARGE SCALE GENOMIC DNA]</scope>
    <source>
        <strain evidence="2">DH-2019</strain>
    </source>
</reference>
<keyword evidence="3" id="KW-1185">Reference proteome</keyword>
<dbReference type="EMBL" id="JABTTQ020000008">
    <property type="protein sequence ID" value="KAK6150475.1"/>
    <property type="molecule type" value="Genomic_DNA"/>
</dbReference>
<protein>
    <submittedName>
        <fullName evidence="2">Uncharacterized protein</fullName>
    </submittedName>
</protein>
<accession>A0ABR0WWA0</accession>
<evidence type="ECO:0000313" key="2">
    <source>
        <dbReference type="EMBL" id="KAK6150475.1"/>
    </source>
</evidence>
<name>A0ABR0WWA0_REHGL</name>
<proteinExistence type="predicted"/>
<evidence type="ECO:0000256" key="1">
    <source>
        <dbReference type="SAM" id="MobiDB-lite"/>
    </source>
</evidence>
<sequence length="245" mass="27026">MNPVGNAPRASKTAPESEKQPPSPTKPSSSNIAPDNESSPQNVVFSPSPIPPPALNESPQHVDIEVHEIIEQPESRKLRTRKQVVVDNTSKEEPTITNPFSILQHPNDLEDSLIPPTFLHQAGSHSKSPKIGSDTNRAFDMEEFGQMVSDSGLIDIGFEGDIMHTWSLGLPTRLNGLLNLHCKLMRVKVKLKWWNKNVFGNIFDNLQKAHDKVSTAEKAYDSSPSLDLLSTLNLAKGELTLATRN</sequence>
<evidence type="ECO:0000313" key="3">
    <source>
        <dbReference type="Proteomes" id="UP001318860"/>
    </source>
</evidence>
<feature type="compositionally biased region" description="Polar residues" evidence="1">
    <location>
        <begin position="31"/>
        <end position="45"/>
    </location>
</feature>
<organism evidence="2 3">
    <name type="scientific">Rehmannia glutinosa</name>
    <name type="common">Chinese foxglove</name>
    <dbReference type="NCBI Taxonomy" id="99300"/>
    <lineage>
        <taxon>Eukaryota</taxon>
        <taxon>Viridiplantae</taxon>
        <taxon>Streptophyta</taxon>
        <taxon>Embryophyta</taxon>
        <taxon>Tracheophyta</taxon>
        <taxon>Spermatophyta</taxon>
        <taxon>Magnoliopsida</taxon>
        <taxon>eudicotyledons</taxon>
        <taxon>Gunneridae</taxon>
        <taxon>Pentapetalae</taxon>
        <taxon>asterids</taxon>
        <taxon>lamiids</taxon>
        <taxon>Lamiales</taxon>
        <taxon>Orobanchaceae</taxon>
        <taxon>Rehmannieae</taxon>
        <taxon>Rehmannia</taxon>
    </lineage>
</organism>